<dbReference type="OrthoDB" id="2139939at2759"/>
<dbReference type="STRING" id="86630.A0A367K1Q2"/>
<dbReference type="EMBL" id="PJQL01000395">
    <property type="protein sequence ID" value="RCH96172.1"/>
    <property type="molecule type" value="Genomic_DNA"/>
</dbReference>
<dbReference type="AlphaFoldDB" id="A0A367K1Q2"/>
<accession>A0A367K1Q2</accession>
<sequence length="279" mass="33697">MSRRERHDHNDDEKRHKRSKHSSSSKVTIDPIDEDDYYEKSAEFRLWLREHKDVYFTDLSSKEARRYFKKFVKRWNRHELEDKYYKGMNSSQLESSDTTNYKWSFAKKLDKFEMDSVRDSVDSMTGQSRGEDRMSKGQRRNVGPSMPDAFEKEEEYERRQAERKYEAKKRKDRREMMLDEVAPREVGREAQLLKKRALNAYHKRERSPDVELSEADLMGGDDFQAMLAAERRRKEQREARRAEKRAPILNKMEEYKAKESATMEMFKKMAEEQRRRGNF</sequence>
<evidence type="ECO:0000256" key="1">
    <source>
        <dbReference type="SAM" id="MobiDB-lite"/>
    </source>
</evidence>
<comment type="caution">
    <text evidence="2">The sequence shown here is derived from an EMBL/GenBank/DDBJ whole genome shotgun (WGS) entry which is preliminary data.</text>
</comment>
<feature type="compositionally biased region" description="Basic and acidic residues" evidence="1">
    <location>
        <begin position="155"/>
        <end position="165"/>
    </location>
</feature>
<reference evidence="2 3" key="1">
    <citation type="journal article" date="2018" name="G3 (Bethesda)">
        <title>Phylogenetic and Phylogenomic Definition of Rhizopus Species.</title>
        <authorList>
            <person name="Gryganskyi A.P."/>
            <person name="Golan J."/>
            <person name="Dolatabadi S."/>
            <person name="Mondo S."/>
            <person name="Robb S."/>
            <person name="Idnurm A."/>
            <person name="Muszewska A."/>
            <person name="Steczkiewicz K."/>
            <person name="Masonjones S."/>
            <person name="Liao H.L."/>
            <person name="Gajdeczka M.T."/>
            <person name="Anike F."/>
            <person name="Vuek A."/>
            <person name="Anishchenko I.M."/>
            <person name="Voigt K."/>
            <person name="de Hoog G.S."/>
            <person name="Smith M.E."/>
            <person name="Heitman J."/>
            <person name="Vilgalys R."/>
            <person name="Stajich J.E."/>
        </authorList>
    </citation>
    <scope>NUCLEOTIDE SEQUENCE [LARGE SCALE GENOMIC DNA]</scope>
    <source>
        <strain evidence="2 3">CBS 357.93</strain>
    </source>
</reference>
<gene>
    <name evidence="2" type="ORF">CU097_012975</name>
</gene>
<dbReference type="InterPro" id="IPR044688">
    <property type="entry name" value="SCI-1-like"/>
</dbReference>
<evidence type="ECO:0000313" key="2">
    <source>
        <dbReference type="EMBL" id="RCH96172.1"/>
    </source>
</evidence>
<protein>
    <submittedName>
        <fullName evidence="2">Uncharacterized protein</fullName>
    </submittedName>
</protein>
<evidence type="ECO:0000313" key="3">
    <source>
        <dbReference type="Proteomes" id="UP000252139"/>
    </source>
</evidence>
<dbReference type="PANTHER" id="PTHR34117">
    <property type="entry name" value="STYLE CELL-CYCLE INHIBITOR 1"/>
    <property type="match status" value="1"/>
</dbReference>
<feature type="compositionally biased region" description="Basic and acidic residues" evidence="1">
    <location>
        <begin position="1"/>
        <end position="14"/>
    </location>
</feature>
<keyword evidence="3" id="KW-1185">Reference proteome</keyword>
<dbReference type="Proteomes" id="UP000252139">
    <property type="component" value="Unassembled WGS sequence"/>
</dbReference>
<name>A0A367K1Q2_RHIAZ</name>
<proteinExistence type="predicted"/>
<organism evidence="2 3">
    <name type="scientific">Rhizopus azygosporus</name>
    <name type="common">Rhizopus microsporus var. azygosporus</name>
    <dbReference type="NCBI Taxonomy" id="86630"/>
    <lineage>
        <taxon>Eukaryota</taxon>
        <taxon>Fungi</taxon>
        <taxon>Fungi incertae sedis</taxon>
        <taxon>Mucoromycota</taxon>
        <taxon>Mucoromycotina</taxon>
        <taxon>Mucoromycetes</taxon>
        <taxon>Mucorales</taxon>
        <taxon>Mucorineae</taxon>
        <taxon>Rhizopodaceae</taxon>
        <taxon>Rhizopus</taxon>
    </lineage>
</organism>
<dbReference type="PANTHER" id="PTHR34117:SF1">
    <property type="entry name" value="STYLE CELL-CYCLE INHIBITOR 1"/>
    <property type="match status" value="1"/>
</dbReference>
<feature type="region of interest" description="Disordered" evidence="1">
    <location>
        <begin position="1"/>
        <end position="28"/>
    </location>
</feature>
<feature type="region of interest" description="Disordered" evidence="1">
    <location>
        <begin position="118"/>
        <end position="173"/>
    </location>
</feature>